<accession>A0A9X3BZM5</accession>
<keyword evidence="1" id="KW-0472">Membrane</keyword>
<evidence type="ECO:0000313" key="3">
    <source>
        <dbReference type="EMBL" id="MCV9930475.1"/>
    </source>
</evidence>
<dbReference type="EMBL" id="JAOZEW010000036">
    <property type="protein sequence ID" value="MCV9930475.1"/>
    <property type="molecule type" value="Genomic_DNA"/>
</dbReference>
<evidence type="ECO:0000256" key="1">
    <source>
        <dbReference type="SAM" id="Phobius"/>
    </source>
</evidence>
<proteinExistence type="predicted"/>
<sequence>MKNLGIPYAIGYILAGIIGLPLLLYAVNLLFFQTNDGEKYMQQYIQNSEEIKLFMPELKPRDPSSLVIEPYGWEQHTIFLSRKGGKINIDFITFFSEEYKKYFSIRLAQEVFFGYFRMKLFNRPIIITVNKDDMANPLYGTKENPIPVFKVVGDGKPITINTSDKNGNIIYLNYDVTQQMYEDNVFYHLTYIMPKEEFVARFEK</sequence>
<dbReference type="AlphaFoldDB" id="A0A9X3BZM5"/>
<feature type="transmembrane region" description="Helical" evidence="1">
    <location>
        <begin position="6"/>
        <end position="32"/>
    </location>
</feature>
<reference evidence="3" key="1">
    <citation type="submission" date="2022-10" db="EMBL/GenBank/DDBJ databases">
        <title>Two novel species of Flavobacterium.</title>
        <authorList>
            <person name="Liu Q."/>
            <person name="Xin Y.-H."/>
        </authorList>
    </citation>
    <scope>NUCLEOTIDE SEQUENCE</scope>
    <source>
        <strain evidence="3">LS1R49</strain>
    </source>
</reference>
<keyword evidence="1" id="KW-0812">Transmembrane</keyword>
<comment type="caution">
    <text evidence="3">The sequence shown here is derived from an EMBL/GenBank/DDBJ whole genome shotgun (WGS) entry which is preliminary data.</text>
</comment>
<evidence type="ECO:0000259" key="2">
    <source>
        <dbReference type="Pfam" id="PF26603"/>
    </source>
</evidence>
<protein>
    <recommendedName>
        <fullName evidence="2">DUF8188 domain-containing protein</fullName>
    </recommendedName>
</protein>
<dbReference type="Pfam" id="PF26603">
    <property type="entry name" value="DUF8188"/>
    <property type="match status" value="1"/>
</dbReference>
<evidence type="ECO:0000313" key="4">
    <source>
        <dbReference type="Proteomes" id="UP001151079"/>
    </source>
</evidence>
<feature type="domain" description="DUF8188" evidence="2">
    <location>
        <begin position="36"/>
        <end position="202"/>
    </location>
</feature>
<gene>
    <name evidence="3" type="ORF">OIU83_22635</name>
</gene>
<keyword evidence="1" id="KW-1133">Transmembrane helix</keyword>
<organism evidence="3 4">
    <name type="scientific">Flavobacterium shii</name>
    <dbReference type="NCBI Taxonomy" id="2987687"/>
    <lineage>
        <taxon>Bacteria</taxon>
        <taxon>Pseudomonadati</taxon>
        <taxon>Bacteroidota</taxon>
        <taxon>Flavobacteriia</taxon>
        <taxon>Flavobacteriales</taxon>
        <taxon>Flavobacteriaceae</taxon>
        <taxon>Flavobacterium</taxon>
    </lineage>
</organism>
<dbReference type="InterPro" id="IPR058501">
    <property type="entry name" value="DUF8188"/>
</dbReference>
<dbReference type="Proteomes" id="UP001151079">
    <property type="component" value="Unassembled WGS sequence"/>
</dbReference>
<dbReference type="RefSeq" id="WP_264208545.1">
    <property type="nucleotide sequence ID" value="NZ_JAOZEW010000036.1"/>
</dbReference>
<name>A0A9X3BZM5_9FLAO</name>
<keyword evidence="4" id="KW-1185">Reference proteome</keyword>